<dbReference type="GO" id="GO:0005886">
    <property type="term" value="C:plasma membrane"/>
    <property type="evidence" value="ECO:0007669"/>
    <property type="project" value="TreeGrafter"/>
</dbReference>
<keyword evidence="3" id="KW-0547">Nucleotide-binding</keyword>
<dbReference type="EMBL" id="JWZX01003216">
    <property type="protein sequence ID" value="KOO23153.1"/>
    <property type="molecule type" value="Genomic_DNA"/>
</dbReference>
<keyword evidence="4" id="KW-0067">ATP-binding</keyword>
<comment type="caution">
    <text evidence="5">The sequence shown here is derived from an EMBL/GenBank/DDBJ whole genome shotgun (WGS) entry which is preliminary data.</text>
</comment>
<dbReference type="OrthoDB" id="288590at2759"/>
<sequence length="80" mass="8680">MTTLIRYAHPRFIRLLRGTTPIETTQTFKPKKAALQAAGCDPRLTGGDDLFVRDAAARSFVPLSATEHAALVSGARRALD</sequence>
<proteinExistence type="inferred from homology"/>
<organism evidence="5 6">
    <name type="scientific">Chrysochromulina tobinii</name>
    <dbReference type="NCBI Taxonomy" id="1460289"/>
    <lineage>
        <taxon>Eukaryota</taxon>
        <taxon>Haptista</taxon>
        <taxon>Haptophyta</taxon>
        <taxon>Prymnesiophyceae</taxon>
        <taxon>Prymnesiales</taxon>
        <taxon>Chrysochromulinaceae</taxon>
        <taxon>Chrysochromulina</taxon>
    </lineage>
</organism>
<gene>
    <name evidence="5" type="ORF">Ctob_001883</name>
</gene>
<name>A0A0M0JA99_9EUKA</name>
<evidence type="ECO:0000256" key="3">
    <source>
        <dbReference type="ARBA" id="ARBA00022741"/>
    </source>
</evidence>
<keyword evidence="6" id="KW-1185">Reference proteome</keyword>
<accession>A0A0M0JA99</accession>
<evidence type="ECO:0000313" key="5">
    <source>
        <dbReference type="EMBL" id="KOO23153.1"/>
    </source>
</evidence>
<dbReference type="AlphaFoldDB" id="A0A0M0JA99"/>
<evidence type="ECO:0000256" key="2">
    <source>
        <dbReference type="ARBA" id="ARBA00022598"/>
    </source>
</evidence>
<evidence type="ECO:0000313" key="6">
    <source>
        <dbReference type="Proteomes" id="UP000037460"/>
    </source>
</evidence>
<dbReference type="PANTHER" id="PTHR43107:SF15">
    <property type="entry name" value="FATTY ACID TRANSPORT PROTEIN 3, ISOFORM A"/>
    <property type="match status" value="1"/>
</dbReference>
<dbReference type="PANTHER" id="PTHR43107">
    <property type="entry name" value="LONG-CHAIN FATTY ACID TRANSPORT PROTEIN"/>
    <property type="match status" value="1"/>
</dbReference>
<reference evidence="6" key="1">
    <citation type="journal article" date="2015" name="PLoS Genet.">
        <title>Genome Sequence and Transcriptome Analyses of Chrysochromulina tobin: Metabolic Tools for Enhanced Algal Fitness in the Prominent Order Prymnesiales (Haptophyceae).</title>
        <authorList>
            <person name="Hovde B.T."/>
            <person name="Deodato C.R."/>
            <person name="Hunsperger H.M."/>
            <person name="Ryken S.A."/>
            <person name="Yost W."/>
            <person name="Jha R.K."/>
            <person name="Patterson J."/>
            <person name="Monnat R.J. Jr."/>
            <person name="Barlow S.B."/>
            <person name="Starkenburg S.R."/>
            <person name="Cattolico R.A."/>
        </authorList>
    </citation>
    <scope>NUCLEOTIDE SEQUENCE</scope>
    <source>
        <strain evidence="6">CCMP291</strain>
    </source>
</reference>
<evidence type="ECO:0000256" key="1">
    <source>
        <dbReference type="ARBA" id="ARBA00006432"/>
    </source>
</evidence>
<protein>
    <submittedName>
        <fullName evidence="5">Long-chain fatty acid transport protein 3-like protein</fullName>
    </submittedName>
</protein>
<dbReference type="Proteomes" id="UP000037460">
    <property type="component" value="Unassembled WGS sequence"/>
</dbReference>
<dbReference type="GO" id="GO:0004467">
    <property type="term" value="F:long-chain fatty acid-CoA ligase activity"/>
    <property type="evidence" value="ECO:0007669"/>
    <property type="project" value="TreeGrafter"/>
</dbReference>
<dbReference type="GO" id="GO:0044539">
    <property type="term" value="P:long-chain fatty acid import into cell"/>
    <property type="evidence" value="ECO:0007669"/>
    <property type="project" value="TreeGrafter"/>
</dbReference>
<dbReference type="GO" id="GO:0005524">
    <property type="term" value="F:ATP binding"/>
    <property type="evidence" value="ECO:0007669"/>
    <property type="project" value="UniProtKB-KW"/>
</dbReference>
<dbReference type="GO" id="GO:0005324">
    <property type="term" value="F:long-chain fatty acid transmembrane transporter activity"/>
    <property type="evidence" value="ECO:0007669"/>
    <property type="project" value="TreeGrafter"/>
</dbReference>
<comment type="similarity">
    <text evidence="1">Belongs to the ATP-dependent AMP-binding enzyme family.</text>
</comment>
<keyword evidence="2" id="KW-0436">Ligase</keyword>
<evidence type="ECO:0000256" key="4">
    <source>
        <dbReference type="ARBA" id="ARBA00022840"/>
    </source>
</evidence>